<evidence type="ECO:0000259" key="2">
    <source>
        <dbReference type="PROSITE" id="PS51399"/>
    </source>
</evidence>
<name>A0ABQ9XHJ0_9EUKA</name>
<dbReference type="InterPro" id="IPR036241">
    <property type="entry name" value="NSFL1C_SEP_dom_sf"/>
</dbReference>
<dbReference type="Gene3D" id="1.10.8.10">
    <property type="entry name" value="DNA helicase RuvA subunit, C-terminal domain"/>
    <property type="match status" value="1"/>
</dbReference>
<dbReference type="PROSITE" id="PS51399">
    <property type="entry name" value="SEP"/>
    <property type="match status" value="1"/>
</dbReference>
<protein>
    <recommendedName>
        <fullName evidence="2">SEP domain-containing protein</fullName>
    </recommendedName>
</protein>
<dbReference type="PANTHER" id="PTHR23333">
    <property type="entry name" value="UBX DOMAIN CONTAINING PROTEIN"/>
    <property type="match status" value="1"/>
</dbReference>
<dbReference type="SMART" id="SM00553">
    <property type="entry name" value="SEP"/>
    <property type="match status" value="1"/>
</dbReference>
<dbReference type="InterPro" id="IPR009060">
    <property type="entry name" value="UBA-like_sf"/>
</dbReference>
<sequence length="235" mass="27056">MARLIRQEDIDQFTAITGRSETDARHFLRNADGNLTNAILNSFDHPDPIIETPQQTYIPPHFRDSQQLLEPISPPQTKLKPKKRHRRIPDYLRNVFSRATKIFATREQIQSEIVRSRADFTDSQQSKSSDPPPLVKQHQASQKPHPILITFYSNGFSVNETKFIPKSHPSHSAHIESITKGCFPDELLPNQEIGDVFVMMYNKSEEEYHKSPESPPPYATEPISSIIERLYLKLQ</sequence>
<evidence type="ECO:0000313" key="3">
    <source>
        <dbReference type="EMBL" id="KAK2950778.1"/>
    </source>
</evidence>
<gene>
    <name evidence="3" type="ORF">BLNAU_14307</name>
</gene>
<evidence type="ECO:0000256" key="1">
    <source>
        <dbReference type="SAM" id="MobiDB-lite"/>
    </source>
</evidence>
<feature type="region of interest" description="Disordered" evidence="1">
    <location>
        <begin position="115"/>
        <end position="142"/>
    </location>
</feature>
<feature type="domain" description="SEP" evidence="2">
    <location>
        <begin position="144"/>
        <end position="209"/>
    </location>
</feature>
<organism evidence="3 4">
    <name type="scientific">Blattamonas nauphoetae</name>
    <dbReference type="NCBI Taxonomy" id="2049346"/>
    <lineage>
        <taxon>Eukaryota</taxon>
        <taxon>Metamonada</taxon>
        <taxon>Preaxostyla</taxon>
        <taxon>Oxymonadida</taxon>
        <taxon>Blattamonas</taxon>
    </lineage>
</organism>
<dbReference type="Pfam" id="PF14555">
    <property type="entry name" value="UBA_4"/>
    <property type="match status" value="1"/>
</dbReference>
<dbReference type="Pfam" id="PF08059">
    <property type="entry name" value="SEP"/>
    <property type="match status" value="1"/>
</dbReference>
<dbReference type="CDD" id="cd14348">
    <property type="entry name" value="UBA_p47"/>
    <property type="match status" value="1"/>
</dbReference>
<dbReference type="Gene3D" id="3.30.420.210">
    <property type="entry name" value="SEP domain"/>
    <property type="match status" value="1"/>
</dbReference>
<keyword evidence="4" id="KW-1185">Reference proteome</keyword>
<dbReference type="SUPFAM" id="SSF102848">
    <property type="entry name" value="NSFL1 (p97 ATPase) cofactor p47, SEP domain"/>
    <property type="match status" value="1"/>
</dbReference>
<proteinExistence type="predicted"/>
<dbReference type="PANTHER" id="PTHR23333:SF20">
    <property type="entry name" value="NSFL1 COFACTOR P47"/>
    <property type="match status" value="1"/>
</dbReference>
<accession>A0ABQ9XHJ0</accession>
<comment type="caution">
    <text evidence="3">The sequence shown here is derived from an EMBL/GenBank/DDBJ whole genome shotgun (WGS) entry which is preliminary data.</text>
</comment>
<dbReference type="EMBL" id="JARBJD010000130">
    <property type="protein sequence ID" value="KAK2950778.1"/>
    <property type="molecule type" value="Genomic_DNA"/>
</dbReference>
<dbReference type="InterPro" id="IPR012989">
    <property type="entry name" value="SEP_domain"/>
</dbReference>
<dbReference type="SUPFAM" id="SSF46934">
    <property type="entry name" value="UBA-like"/>
    <property type="match status" value="1"/>
</dbReference>
<dbReference type="Proteomes" id="UP001281761">
    <property type="component" value="Unassembled WGS sequence"/>
</dbReference>
<evidence type="ECO:0000313" key="4">
    <source>
        <dbReference type="Proteomes" id="UP001281761"/>
    </source>
</evidence>
<reference evidence="3 4" key="1">
    <citation type="journal article" date="2022" name="bioRxiv">
        <title>Genomics of Preaxostyla Flagellates Illuminates Evolutionary Transitions and the Path Towards Mitochondrial Loss.</title>
        <authorList>
            <person name="Novak L.V.F."/>
            <person name="Treitli S.C."/>
            <person name="Pyrih J."/>
            <person name="Halakuc P."/>
            <person name="Pipaliya S.V."/>
            <person name="Vacek V."/>
            <person name="Brzon O."/>
            <person name="Soukal P."/>
            <person name="Eme L."/>
            <person name="Dacks J.B."/>
            <person name="Karnkowska A."/>
            <person name="Elias M."/>
            <person name="Hampl V."/>
        </authorList>
    </citation>
    <scope>NUCLEOTIDE SEQUENCE [LARGE SCALE GENOMIC DNA]</scope>
    <source>
        <strain evidence="3">NAU3</strain>
        <tissue evidence="3">Gut</tissue>
    </source>
</reference>